<dbReference type="EMBL" id="BARS01002070">
    <property type="protein sequence ID" value="GAF80672.1"/>
    <property type="molecule type" value="Genomic_DNA"/>
</dbReference>
<protein>
    <submittedName>
        <fullName evidence="1">Uncharacterized protein</fullName>
    </submittedName>
</protein>
<sequence>SLSKNILKSDTAAISSLAIINYELGTARS</sequence>
<proteinExistence type="predicted"/>
<feature type="non-terminal residue" evidence="1">
    <location>
        <position position="1"/>
    </location>
</feature>
<comment type="caution">
    <text evidence="1">The sequence shown here is derived from an EMBL/GenBank/DDBJ whole genome shotgun (WGS) entry which is preliminary data.</text>
</comment>
<evidence type="ECO:0000313" key="1">
    <source>
        <dbReference type="EMBL" id="GAF80672.1"/>
    </source>
</evidence>
<accession>X0SXM0</accession>
<organism evidence="1">
    <name type="scientific">marine sediment metagenome</name>
    <dbReference type="NCBI Taxonomy" id="412755"/>
    <lineage>
        <taxon>unclassified sequences</taxon>
        <taxon>metagenomes</taxon>
        <taxon>ecological metagenomes</taxon>
    </lineage>
</organism>
<dbReference type="AlphaFoldDB" id="X0SXM0"/>
<reference evidence="1" key="1">
    <citation type="journal article" date="2014" name="Front. Microbiol.">
        <title>High frequency of phylogenetically diverse reductive dehalogenase-homologous genes in deep subseafloor sedimentary metagenomes.</title>
        <authorList>
            <person name="Kawai M."/>
            <person name="Futagami T."/>
            <person name="Toyoda A."/>
            <person name="Takaki Y."/>
            <person name="Nishi S."/>
            <person name="Hori S."/>
            <person name="Arai W."/>
            <person name="Tsubouchi T."/>
            <person name="Morono Y."/>
            <person name="Uchiyama I."/>
            <person name="Ito T."/>
            <person name="Fujiyama A."/>
            <person name="Inagaki F."/>
            <person name="Takami H."/>
        </authorList>
    </citation>
    <scope>NUCLEOTIDE SEQUENCE</scope>
    <source>
        <strain evidence="1">Expedition CK06-06</strain>
    </source>
</reference>
<name>X0SXM0_9ZZZZ</name>
<gene>
    <name evidence="1" type="ORF">S01H1_03862</name>
</gene>